<comment type="catalytic activity">
    <reaction evidence="1">
        <text>O-phospho-L-seryl-[protein] + H2O = L-seryl-[protein] + phosphate</text>
        <dbReference type="Rhea" id="RHEA:20629"/>
        <dbReference type="Rhea" id="RHEA-COMP:9863"/>
        <dbReference type="Rhea" id="RHEA-COMP:11604"/>
        <dbReference type="ChEBI" id="CHEBI:15377"/>
        <dbReference type="ChEBI" id="CHEBI:29999"/>
        <dbReference type="ChEBI" id="CHEBI:43474"/>
        <dbReference type="ChEBI" id="CHEBI:83421"/>
        <dbReference type="EC" id="3.1.3.16"/>
    </reaction>
</comment>
<keyword evidence="1" id="KW-0378">Hydrolase</keyword>
<dbReference type="PANTHER" id="PTHR12320">
    <property type="entry name" value="PROTEIN PHOSPHATASE 2C"/>
    <property type="match status" value="1"/>
</dbReference>
<protein>
    <recommendedName>
        <fullName evidence="1">Protein phosphatase</fullName>
        <ecNumber evidence="1">3.1.3.16</ecNumber>
    </recommendedName>
</protein>
<dbReference type="EC" id="3.1.3.16" evidence="1"/>
<dbReference type="PANTHER" id="PTHR12320:SF81">
    <property type="entry name" value="PROTEIN PHOSPHATASE 2C 23-RELATED"/>
    <property type="match status" value="1"/>
</dbReference>
<comment type="catalytic activity">
    <reaction evidence="1">
        <text>O-phospho-L-threonyl-[protein] + H2O = L-threonyl-[protein] + phosphate</text>
        <dbReference type="Rhea" id="RHEA:47004"/>
        <dbReference type="Rhea" id="RHEA-COMP:11060"/>
        <dbReference type="Rhea" id="RHEA-COMP:11605"/>
        <dbReference type="ChEBI" id="CHEBI:15377"/>
        <dbReference type="ChEBI" id="CHEBI:30013"/>
        <dbReference type="ChEBI" id="CHEBI:43474"/>
        <dbReference type="ChEBI" id="CHEBI:61977"/>
        <dbReference type="EC" id="3.1.3.16"/>
    </reaction>
</comment>
<comment type="cofactor">
    <cofactor evidence="1">
        <name>Mn(2+)</name>
        <dbReference type="ChEBI" id="CHEBI:29035"/>
    </cofactor>
</comment>
<dbReference type="AlphaFoldDB" id="A0A2P5DQV2"/>
<organism evidence="2 3">
    <name type="scientific">Parasponia andersonii</name>
    <name type="common">Sponia andersonii</name>
    <dbReference type="NCBI Taxonomy" id="3476"/>
    <lineage>
        <taxon>Eukaryota</taxon>
        <taxon>Viridiplantae</taxon>
        <taxon>Streptophyta</taxon>
        <taxon>Embryophyta</taxon>
        <taxon>Tracheophyta</taxon>
        <taxon>Spermatophyta</taxon>
        <taxon>Magnoliopsida</taxon>
        <taxon>eudicotyledons</taxon>
        <taxon>Gunneridae</taxon>
        <taxon>Pentapetalae</taxon>
        <taxon>rosids</taxon>
        <taxon>fabids</taxon>
        <taxon>Rosales</taxon>
        <taxon>Cannabaceae</taxon>
        <taxon>Parasponia</taxon>
    </lineage>
</organism>
<dbReference type="Gene3D" id="3.60.40.10">
    <property type="entry name" value="PPM-type phosphatase domain"/>
    <property type="match status" value="1"/>
</dbReference>
<keyword evidence="3" id="KW-1185">Reference proteome</keyword>
<dbReference type="Proteomes" id="UP000237105">
    <property type="component" value="Unassembled WGS sequence"/>
</dbReference>
<comment type="caution">
    <text evidence="2">The sequence shown here is derived from an EMBL/GenBank/DDBJ whole genome shotgun (WGS) entry which is preliminary data.</text>
</comment>
<proteinExistence type="inferred from homology"/>
<accession>A0A2P5DQV2</accession>
<sequence length="186" mass="20830">MVDPYSEPKIREIWLVARTSVSLSSKETGNQAWWMKEDRVSSTACILAHNDGILHAPNVGDSGFMLFSNKKFIYRSPIQQRRFNCPYKLGNSEESDGPDCARELKIAVVAGDVIVLGTDELLDNMFAREIEEVLKGESKTKGGIQPKELAVLIADLSLYNSFDKYTKNFCFKCSYSVASAMMILVE</sequence>
<keyword evidence="1" id="KW-0904">Protein phosphatase</keyword>
<evidence type="ECO:0000313" key="2">
    <source>
        <dbReference type="EMBL" id="PON75675.1"/>
    </source>
</evidence>
<comment type="similarity">
    <text evidence="1">Belongs to the PP2C family.</text>
</comment>
<keyword evidence="1" id="KW-0464">Manganese</keyword>
<keyword evidence="1" id="KW-0479">Metal-binding</keyword>
<dbReference type="InterPro" id="IPR036457">
    <property type="entry name" value="PPM-type-like_dom_sf"/>
</dbReference>
<evidence type="ECO:0000313" key="3">
    <source>
        <dbReference type="Proteomes" id="UP000237105"/>
    </source>
</evidence>
<keyword evidence="1" id="KW-0460">Magnesium</keyword>
<evidence type="ECO:0000256" key="1">
    <source>
        <dbReference type="RuleBase" id="RU366020"/>
    </source>
</evidence>
<name>A0A2P5DQV2_PARAD</name>
<dbReference type="EMBL" id="JXTB01000022">
    <property type="protein sequence ID" value="PON75675.1"/>
    <property type="molecule type" value="Genomic_DNA"/>
</dbReference>
<dbReference type="GO" id="GO:0046872">
    <property type="term" value="F:metal ion binding"/>
    <property type="evidence" value="ECO:0007669"/>
    <property type="project" value="UniProtKB-UniRule"/>
</dbReference>
<dbReference type="SUPFAM" id="SSF81606">
    <property type="entry name" value="PP2C-like"/>
    <property type="match status" value="1"/>
</dbReference>
<dbReference type="InterPro" id="IPR039123">
    <property type="entry name" value="PPTC7"/>
</dbReference>
<dbReference type="GO" id="GO:0004722">
    <property type="term" value="F:protein serine/threonine phosphatase activity"/>
    <property type="evidence" value="ECO:0007669"/>
    <property type="project" value="UniProtKB-EC"/>
</dbReference>
<gene>
    <name evidence="2" type="ORF">PanWU01x14_039350</name>
</gene>
<comment type="cofactor">
    <cofactor evidence="1">
        <name>Mg(2+)</name>
        <dbReference type="ChEBI" id="CHEBI:18420"/>
    </cofactor>
</comment>
<reference evidence="3" key="1">
    <citation type="submission" date="2016-06" db="EMBL/GenBank/DDBJ databases">
        <title>Parallel loss of symbiosis genes in relatives of nitrogen-fixing non-legume Parasponia.</title>
        <authorList>
            <person name="Van Velzen R."/>
            <person name="Holmer R."/>
            <person name="Bu F."/>
            <person name="Rutten L."/>
            <person name="Van Zeijl A."/>
            <person name="Liu W."/>
            <person name="Santuari L."/>
            <person name="Cao Q."/>
            <person name="Sharma T."/>
            <person name="Shen D."/>
            <person name="Roswanjaya Y."/>
            <person name="Wardhani T."/>
            <person name="Kalhor M.S."/>
            <person name="Jansen J."/>
            <person name="Van den Hoogen J."/>
            <person name="Gungor B."/>
            <person name="Hartog M."/>
            <person name="Hontelez J."/>
            <person name="Verver J."/>
            <person name="Yang W.-C."/>
            <person name="Schijlen E."/>
            <person name="Repin R."/>
            <person name="Schilthuizen M."/>
            <person name="Schranz E."/>
            <person name="Heidstra R."/>
            <person name="Miyata K."/>
            <person name="Fedorova E."/>
            <person name="Kohlen W."/>
            <person name="Bisseling T."/>
            <person name="Smit S."/>
            <person name="Geurts R."/>
        </authorList>
    </citation>
    <scope>NUCLEOTIDE SEQUENCE [LARGE SCALE GENOMIC DNA]</scope>
    <source>
        <strain evidence="3">cv. WU1-14</strain>
    </source>
</reference>
<dbReference type="OrthoDB" id="60843at2759"/>